<dbReference type="OrthoDB" id="9772407at2"/>
<sequence length="385" mass="41354">MEYRTLGSSGLHVSILGFGAGTFGGSGPLFSAWGDTGEAEARRLVDMAIDAGINFFDTADVYSDGASERILGAALRGRRDRVVLSTKTGLRLGDGPNDAGASRHRLLRAVDDALRRLGTDYIDLLQLHAFDARTPLEETVATLDGLVAAGKVRYLGVSNFSGWRLMKALAIADRRGYARPVAHQAYYSLVGRDYEWELMPLGLDQGVDAVAWSPLGWGRLTGRIGRGRSLPPGSRLHATAAYAPPVDDERLYRVTDALEQVAADTGKAIPQIALNWLLQCPSVATVLVGARDARQLEQNLGATGWSLSPTHRALLDAASAITPPYPYYPYWNGMFTELAPPPVPPLPGGRAMNARPVPEHAAGDGTTMCVDDVPILERTRTGDPP</sequence>
<dbReference type="PANTHER" id="PTHR43364">
    <property type="entry name" value="NADH-SPECIFIC METHYLGLYOXAL REDUCTASE-RELATED"/>
    <property type="match status" value="1"/>
</dbReference>
<dbReference type="AlphaFoldDB" id="A0A5C5U8W3"/>
<evidence type="ECO:0000313" key="5">
    <source>
        <dbReference type="Proteomes" id="UP000315949"/>
    </source>
</evidence>
<dbReference type="Pfam" id="PF00248">
    <property type="entry name" value="Aldo_ket_red"/>
    <property type="match status" value="1"/>
</dbReference>
<feature type="compositionally biased region" description="Basic and acidic residues" evidence="2">
    <location>
        <begin position="375"/>
        <end position="385"/>
    </location>
</feature>
<protein>
    <submittedName>
        <fullName evidence="4">Aldo/keto reductase</fullName>
    </submittedName>
</protein>
<dbReference type="CDD" id="cd19091">
    <property type="entry name" value="AKR_PsAKR"/>
    <property type="match status" value="1"/>
</dbReference>
<comment type="caution">
    <text evidence="4">The sequence shown here is derived from an EMBL/GenBank/DDBJ whole genome shotgun (WGS) entry which is preliminary data.</text>
</comment>
<gene>
    <name evidence="4" type="ORF">FQY79_01715</name>
</gene>
<dbReference type="GO" id="GO:0016491">
    <property type="term" value="F:oxidoreductase activity"/>
    <property type="evidence" value="ECO:0007669"/>
    <property type="project" value="UniProtKB-KW"/>
</dbReference>
<dbReference type="SUPFAM" id="SSF51430">
    <property type="entry name" value="NAD(P)-linked oxidoreductase"/>
    <property type="match status" value="1"/>
</dbReference>
<evidence type="ECO:0000256" key="2">
    <source>
        <dbReference type="SAM" id="MobiDB-lite"/>
    </source>
</evidence>
<dbReference type="InterPro" id="IPR020471">
    <property type="entry name" value="AKR"/>
</dbReference>
<keyword evidence="5" id="KW-1185">Reference proteome</keyword>
<dbReference type="PANTHER" id="PTHR43364:SF18">
    <property type="entry name" value="OXIDOREDUCTASE"/>
    <property type="match status" value="1"/>
</dbReference>
<feature type="region of interest" description="Disordered" evidence="2">
    <location>
        <begin position="359"/>
        <end position="385"/>
    </location>
</feature>
<dbReference type="GO" id="GO:0005829">
    <property type="term" value="C:cytosol"/>
    <property type="evidence" value="ECO:0007669"/>
    <property type="project" value="TreeGrafter"/>
</dbReference>
<dbReference type="InterPro" id="IPR036812">
    <property type="entry name" value="NAD(P)_OxRdtase_dom_sf"/>
</dbReference>
<dbReference type="PRINTS" id="PR00069">
    <property type="entry name" value="ALDKETRDTASE"/>
</dbReference>
<accession>A0A5C5U8W3</accession>
<evidence type="ECO:0000313" key="4">
    <source>
        <dbReference type="EMBL" id="TWT21870.1"/>
    </source>
</evidence>
<organism evidence="4 5">
    <name type="scientific">Luteimonas wenzhouensis</name>
    <dbReference type="NCBI Taxonomy" id="2599615"/>
    <lineage>
        <taxon>Bacteria</taxon>
        <taxon>Pseudomonadati</taxon>
        <taxon>Pseudomonadota</taxon>
        <taxon>Gammaproteobacteria</taxon>
        <taxon>Lysobacterales</taxon>
        <taxon>Lysobacteraceae</taxon>
        <taxon>Luteimonas</taxon>
    </lineage>
</organism>
<name>A0A5C5U8W3_9GAMM</name>
<dbReference type="PROSITE" id="PS00062">
    <property type="entry name" value="ALDOKETO_REDUCTASE_2"/>
    <property type="match status" value="1"/>
</dbReference>
<dbReference type="InterPro" id="IPR050523">
    <property type="entry name" value="AKR_Detox_Biosynth"/>
</dbReference>
<dbReference type="FunFam" id="3.20.20.100:FF:000004">
    <property type="entry name" value="Oxidoreductase, aldo/keto reductase"/>
    <property type="match status" value="1"/>
</dbReference>
<evidence type="ECO:0000259" key="3">
    <source>
        <dbReference type="Pfam" id="PF00248"/>
    </source>
</evidence>
<keyword evidence="1" id="KW-0560">Oxidoreductase</keyword>
<dbReference type="Proteomes" id="UP000315949">
    <property type="component" value="Unassembled WGS sequence"/>
</dbReference>
<proteinExistence type="predicted"/>
<dbReference type="Gene3D" id="3.20.20.100">
    <property type="entry name" value="NADP-dependent oxidoreductase domain"/>
    <property type="match status" value="1"/>
</dbReference>
<feature type="domain" description="NADP-dependent oxidoreductase" evidence="3">
    <location>
        <begin position="16"/>
        <end position="317"/>
    </location>
</feature>
<evidence type="ECO:0000256" key="1">
    <source>
        <dbReference type="ARBA" id="ARBA00023002"/>
    </source>
</evidence>
<dbReference type="InterPro" id="IPR023210">
    <property type="entry name" value="NADP_OxRdtase_dom"/>
</dbReference>
<reference evidence="4 5" key="1">
    <citation type="submission" date="2019-07" db="EMBL/GenBank/DDBJ databases">
        <title>Luteimonas sp. YD-1 nov., isolated from acidic soil.</title>
        <authorList>
            <person name="Zhou J."/>
        </authorList>
    </citation>
    <scope>NUCLEOTIDE SEQUENCE [LARGE SCALE GENOMIC DNA]</scope>
    <source>
        <strain evidence="4 5">YD-1</strain>
    </source>
</reference>
<dbReference type="InterPro" id="IPR018170">
    <property type="entry name" value="Aldo/ket_reductase_CS"/>
</dbReference>
<dbReference type="EMBL" id="VOHE01000001">
    <property type="protein sequence ID" value="TWT21870.1"/>
    <property type="molecule type" value="Genomic_DNA"/>
</dbReference>